<organism evidence="1 2">
    <name type="scientific">Pseudomonas delhiensis</name>
    <dbReference type="NCBI Taxonomy" id="366289"/>
    <lineage>
        <taxon>Bacteria</taxon>
        <taxon>Pseudomonadati</taxon>
        <taxon>Pseudomonadota</taxon>
        <taxon>Gammaproteobacteria</taxon>
        <taxon>Pseudomonadales</taxon>
        <taxon>Pseudomonadaceae</taxon>
        <taxon>Pseudomonas</taxon>
    </lineage>
</organism>
<sequence length="27" mass="2876">MKKHTTTKKPMSAVDVSVCTTIAVDLA</sequence>
<protein>
    <submittedName>
        <fullName evidence="1">Uncharacterized protein</fullName>
    </submittedName>
</protein>
<feature type="non-terminal residue" evidence="1">
    <location>
        <position position="27"/>
    </location>
</feature>
<name>A0A1G8WJ11_9PSED</name>
<evidence type="ECO:0000313" key="2">
    <source>
        <dbReference type="Proteomes" id="UP000199693"/>
    </source>
</evidence>
<reference evidence="1 2" key="1">
    <citation type="submission" date="2016-10" db="EMBL/GenBank/DDBJ databases">
        <authorList>
            <person name="de Groot N.N."/>
        </authorList>
    </citation>
    <scope>NUCLEOTIDE SEQUENCE [LARGE SCALE GENOMIC DNA]</scope>
    <source>
        <strain evidence="1 2">CCM 7361</strain>
    </source>
</reference>
<gene>
    <name evidence="1" type="ORF">SAMN05216189_10231</name>
</gene>
<dbReference type="AlphaFoldDB" id="A0A1G8WJ11"/>
<dbReference type="EMBL" id="FNEC01000023">
    <property type="protein sequence ID" value="SDJ78348.1"/>
    <property type="molecule type" value="Genomic_DNA"/>
</dbReference>
<proteinExistence type="predicted"/>
<accession>A0A1G8WJ11</accession>
<evidence type="ECO:0000313" key="1">
    <source>
        <dbReference type="EMBL" id="SDJ78348.1"/>
    </source>
</evidence>
<dbReference type="Proteomes" id="UP000199693">
    <property type="component" value="Unassembled WGS sequence"/>
</dbReference>